<feature type="domain" description="Calcium-activated chloride channel N-terminal" evidence="4">
    <location>
        <begin position="27"/>
        <end position="191"/>
    </location>
</feature>
<feature type="chain" id="PRO_5036451625" evidence="3">
    <location>
        <begin position="20"/>
        <end position="1905"/>
    </location>
</feature>
<dbReference type="Pfam" id="PF18701">
    <property type="entry name" value="DUF5641"/>
    <property type="match status" value="1"/>
</dbReference>
<dbReference type="InterPro" id="IPR036465">
    <property type="entry name" value="vWFA_dom_sf"/>
</dbReference>
<feature type="domain" description="DUF5641" evidence="5">
    <location>
        <begin position="1298"/>
        <end position="1390"/>
    </location>
</feature>
<evidence type="ECO:0000313" key="7">
    <source>
        <dbReference type="Proteomes" id="UP000887116"/>
    </source>
</evidence>
<dbReference type="EMBL" id="BMAO01005421">
    <property type="protein sequence ID" value="GFR01348.1"/>
    <property type="molecule type" value="Genomic_DNA"/>
</dbReference>
<dbReference type="PANTHER" id="PTHR47331">
    <property type="entry name" value="PHD-TYPE DOMAIN-CONTAINING PROTEIN"/>
    <property type="match status" value="1"/>
</dbReference>
<proteinExistence type="predicted"/>
<dbReference type="PANTHER" id="PTHR47331:SF1">
    <property type="entry name" value="GAG-LIKE PROTEIN"/>
    <property type="match status" value="1"/>
</dbReference>
<protein>
    <submittedName>
        <fullName evidence="6">Calcium-activated chloride channel regulator 2</fullName>
    </submittedName>
</protein>
<reference evidence="6" key="1">
    <citation type="submission" date="2020-07" db="EMBL/GenBank/DDBJ databases">
        <title>Multicomponent nature underlies the extraordinary mechanical properties of spider dragline silk.</title>
        <authorList>
            <person name="Kono N."/>
            <person name="Nakamura H."/>
            <person name="Mori M."/>
            <person name="Yoshida Y."/>
            <person name="Ohtoshi R."/>
            <person name="Malay A.D."/>
            <person name="Moran D.A.P."/>
            <person name="Tomita M."/>
            <person name="Numata K."/>
            <person name="Arakawa K."/>
        </authorList>
    </citation>
    <scope>NUCLEOTIDE SEQUENCE</scope>
</reference>
<dbReference type="Proteomes" id="UP000887116">
    <property type="component" value="Unassembled WGS sequence"/>
</dbReference>
<dbReference type="GO" id="GO:0032991">
    <property type="term" value="C:protein-containing complex"/>
    <property type="evidence" value="ECO:0007669"/>
    <property type="project" value="UniProtKB-ARBA"/>
</dbReference>
<dbReference type="SUPFAM" id="SSF53300">
    <property type="entry name" value="vWA-like"/>
    <property type="match status" value="1"/>
</dbReference>
<evidence type="ECO:0000313" key="6">
    <source>
        <dbReference type="EMBL" id="GFR01348.1"/>
    </source>
</evidence>
<keyword evidence="3" id="KW-0732">Signal</keyword>
<dbReference type="SUPFAM" id="SSF56672">
    <property type="entry name" value="DNA/RNA polymerases"/>
    <property type="match status" value="1"/>
</dbReference>
<organism evidence="6 7">
    <name type="scientific">Trichonephila clavata</name>
    <name type="common">Joro spider</name>
    <name type="synonym">Nephila clavata</name>
    <dbReference type="NCBI Taxonomy" id="2740835"/>
    <lineage>
        <taxon>Eukaryota</taxon>
        <taxon>Metazoa</taxon>
        <taxon>Ecdysozoa</taxon>
        <taxon>Arthropoda</taxon>
        <taxon>Chelicerata</taxon>
        <taxon>Arachnida</taxon>
        <taxon>Araneae</taxon>
        <taxon>Araneomorphae</taxon>
        <taxon>Entelegynae</taxon>
        <taxon>Araneoidea</taxon>
        <taxon>Nephilidae</taxon>
        <taxon>Trichonephila</taxon>
    </lineage>
</organism>
<comment type="caution">
    <text evidence="6">The sequence shown here is derived from an EMBL/GenBank/DDBJ whole genome shotgun (WGS) entry which is preliminary data.</text>
</comment>
<evidence type="ECO:0000256" key="1">
    <source>
        <dbReference type="SAM" id="MobiDB-lite"/>
    </source>
</evidence>
<dbReference type="OrthoDB" id="687730at2759"/>
<keyword evidence="2" id="KW-0472">Membrane</keyword>
<dbReference type="Pfam" id="PF03564">
    <property type="entry name" value="DUF1759"/>
    <property type="match status" value="1"/>
</dbReference>
<dbReference type="Gene3D" id="3.40.50.410">
    <property type="entry name" value="von Willebrand factor, type A domain"/>
    <property type="match status" value="1"/>
</dbReference>
<dbReference type="CDD" id="cd00303">
    <property type="entry name" value="retropepsin_like"/>
    <property type="match status" value="1"/>
</dbReference>
<evidence type="ECO:0000259" key="5">
    <source>
        <dbReference type="Pfam" id="PF18701"/>
    </source>
</evidence>
<evidence type="ECO:0000256" key="3">
    <source>
        <dbReference type="SAM" id="SignalP"/>
    </source>
</evidence>
<dbReference type="GO" id="GO:0071897">
    <property type="term" value="P:DNA biosynthetic process"/>
    <property type="evidence" value="ECO:0007669"/>
    <property type="project" value="UniProtKB-ARBA"/>
</dbReference>
<feature type="region of interest" description="Disordered" evidence="1">
    <location>
        <begin position="1795"/>
        <end position="1818"/>
    </location>
</feature>
<feature type="signal peptide" evidence="3">
    <location>
        <begin position="1"/>
        <end position="19"/>
    </location>
</feature>
<dbReference type="Pfam" id="PF08434">
    <property type="entry name" value="CLCA"/>
    <property type="match status" value="1"/>
</dbReference>
<accession>A0A8X6GCV9</accession>
<feature type="compositionally biased region" description="Polar residues" evidence="1">
    <location>
        <begin position="1800"/>
        <end position="1818"/>
    </location>
</feature>
<gene>
    <name evidence="6" type="primary">Clca2</name>
    <name evidence="6" type="ORF">TNCT_124791</name>
</gene>
<feature type="transmembrane region" description="Helical" evidence="2">
    <location>
        <begin position="1700"/>
        <end position="1723"/>
    </location>
</feature>
<dbReference type="InterPro" id="IPR043502">
    <property type="entry name" value="DNA/RNA_pol_sf"/>
</dbReference>
<dbReference type="GO" id="GO:0003676">
    <property type="term" value="F:nucleic acid binding"/>
    <property type="evidence" value="ECO:0007669"/>
    <property type="project" value="InterPro"/>
</dbReference>
<dbReference type="InterPro" id="IPR013642">
    <property type="entry name" value="CLCA_N"/>
</dbReference>
<dbReference type="InterPro" id="IPR036397">
    <property type="entry name" value="RNaseH_sf"/>
</dbReference>
<evidence type="ECO:0000256" key="2">
    <source>
        <dbReference type="SAM" id="Phobius"/>
    </source>
</evidence>
<name>A0A8X6GCV9_TRICU</name>
<dbReference type="Gene3D" id="3.30.420.10">
    <property type="entry name" value="Ribonuclease H-like superfamily/Ribonuclease H"/>
    <property type="match status" value="1"/>
</dbReference>
<sequence length="1905" mass="216732">MFWGLYLQFIVLTYTTACAIVSIDLTGGYKNVIVAIDPKVPESKIKSHLDELKILFRNASKILNTATRGQTFLEEIVFAVPKKYRFALSELEWVSDESYFANPDFIVTSEDPFSSPYALQNEGCARPGLRIHIPEHFLSNKDTDKAKSLVKEWAKYRYGVFDESGFVGDELYPACYTIPGSDLIEVTDCSNKEVIYNFRKNSKEDPALCNPVPAYGKNNHVTHFCDDDSHPHNVNLPTKQNFLCREQSTWKVISQHQDFKFKPIGRKRKIESLISFKYVMESEMRLIVAVDTSNNMLQNDRLDMVRNAFSYFVLYNVPDYSIIGLKNLKNKDSSPLLVTIKAPADAEILIDAFPEAYGEEEVCIHCGIEQALQILKTQSGISQGQIMVISATDIDESQMKSLQNALLKSEVKLHVIYFKQRLRDAPLLQKLAKISKGSFYYIPDNFKSGSSVSSLTLIYEAFRSIYKSFSWMNDNHVLVEQKTFLKDSCTTCLVSFQSDKTMESFQVLLTGPQFLVGPPAVRDKTILSNGNQNFSAGHSSFSYKIKIPAYVFTIKNPKSNIWSLTFERRPGFNKPLIVIIRSNAKKDGIITMKSWINVGETPKLIQAQPFCLVAELATCQHQTAYITLHRQMLPTVNINTFYGEIEEFHSFWERFENCIDKNESLSQIDKHVFLRGYLDAEAKRLVDGISITADTYTMIKEILKSKYGNKDKIIQAHLDYLENLTPIKDLSPSALNELYIDCNRRLQALDALGEKTQSYGRILAPKILRAFPHEICRNWVVYAKRENLAESDITKLMRFLSEEVEGTITANNIKARVFITGSNGITKLTRCLLDGGSQSSFISSDLVDKLNLPVISTRPLDLQAFESPTSFSHKRRQVQFQLSSIWDKSKVNVIAFESSNKYASHPSSPTDVSRFAKSKRMKLADPDDSLSSLPIEILIGADFYWNVMHSDAPVKLSDSLALVPSSFGWILSGSRSYATVSFNPIVHSINVDTLTHDLDNMVRNFWNLESIDIQPTQEKLRLSTHNAELLTNFHQSFKIIDGRRVVHLPWKPEVKLTLSNYDTAIHRFNFWTRRIQANTELKQKYAKQMQDYIDKKQVEAVLKDTQNEVRLFYLPHHAVKKIMNEEIKWRIVFDASSHSPGHPTLNDALEAGPNLLPDILAMLLRFRLSKIAIISDASQAFLQLILADEDRDATHYAQNGITWRFIALRAAWWGGWWERLIGIVKQCLQKVLGRALLDEESLSTVLIGIEATLNSRPLVYEEESDDNSAALTPAHFLTGRKLTAIPSRLENTRLYKIYKQQQDLLDCFWKKWSKEYLLQLRSFHQVRNKDSTINIRVGDIVLLQEDIRPRHMWKKARVMKLDQGRDRKIRSCELRVNGRNVTRPVQLVIPLEIDQGGEDVGNEIKCKGELPKHPQTKFYAEVKKGHLPVSNATVYASLYHPESRDEIKLDLMDNGDGDPDITANDGIFSRYFSEVPKSGYYILTVIAEAYSLSLNNSISVLQSFHCCGSSYPSQLAHDAGAFKRIVTYGSFYVDENTQLHFPPRRISNLRVNQVIRMNNRTLYDLKWTAPGNNYDYGIALDYQLRVFISRNDATNNFSKKYVLTIDYFHVHGQMLEPDTVGSNQNVIIELKNLTSGIYFLALCSINSNGDASDVSNIIEIYYKAPFINPIDPTATSITEITTNVSDFEDGKLPMSDHLRLAIGLGMGGLLLLIIIGIILYLYLARKHKDQKAKEEKRQQIISHYGGGPSLDDVHKAQSCDALCHSNNSMNISVISPINSWPANSLLSHYETLQKNKNSDTSDSSTIQPKDVSDTASDVSSKYSYINRGDQNSSFYDVIHFPPQHERDEVNFPYNPQYGPFNPPYTSSLRRDENRSSMGHGYSSNSFGYYTYRSDRSPMHQLGTDL</sequence>
<keyword evidence="2" id="KW-0812">Transmembrane</keyword>
<dbReference type="InterPro" id="IPR040676">
    <property type="entry name" value="DUF5641"/>
</dbReference>
<evidence type="ECO:0000259" key="4">
    <source>
        <dbReference type="Pfam" id="PF08434"/>
    </source>
</evidence>
<keyword evidence="2" id="KW-1133">Transmembrane helix</keyword>
<keyword evidence="7" id="KW-1185">Reference proteome</keyword>
<dbReference type="InterPro" id="IPR005312">
    <property type="entry name" value="DUF1759"/>
</dbReference>